<dbReference type="GO" id="GO:0009231">
    <property type="term" value="P:riboflavin biosynthetic process"/>
    <property type="evidence" value="ECO:0007669"/>
    <property type="project" value="InterPro"/>
</dbReference>
<keyword evidence="9" id="KW-0274">FAD</keyword>
<accession>A0A9D1IC28</accession>
<dbReference type="GO" id="GO:0003919">
    <property type="term" value="F:FMN adenylyltransferase activity"/>
    <property type="evidence" value="ECO:0007669"/>
    <property type="project" value="UniProtKB-EC"/>
</dbReference>
<evidence type="ECO:0000256" key="2">
    <source>
        <dbReference type="ARBA" id="ARBA00010214"/>
    </source>
</evidence>
<organism evidence="13 14">
    <name type="scientific">Candidatus Pullichristensenella excrementigallinarum</name>
    <dbReference type="NCBI Taxonomy" id="2840907"/>
    <lineage>
        <taxon>Bacteria</taxon>
        <taxon>Bacillati</taxon>
        <taxon>Bacillota</taxon>
        <taxon>Clostridia</taxon>
        <taxon>Candidatus Pullichristensenella</taxon>
    </lineage>
</organism>
<evidence type="ECO:0000256" key="7">
    <source>
        <dbReference type="ARBA" id="ARBA00022695"/>
    </source>
</evidence>
<proteinExistence type="inferred from homology"/>
<keyword evidence="7" id="KW-0548">Nucleotidyltransferase</keyword>
<comment type="caution">
    <text evidence="13">The sequence shown here is derived from an EMBL/GenBank/DDBJ whole genome shotgun (WGS) entry which is preliminary data.</text>
</comment>
<comment type="catalytic activity">
    <reaction evidence="11">
        <text>FMN + ATP + H(+) = FAD + diphosphate</text>
        <dbReference type="Rhea" id="RHEA:17237"/>
        <dbReference type="ChEBI" id="CHEBI:15378"/>
        <dbReference type="ChEBI" id="CHEBI:30616"/>
        <dbReference type="ChEBI" id="CHEBI:33019"/>
        <dbReference type="ChEBI" id="CHEBI:57692"/>
        <dbReference type="ChEBI" id="CHEBI:58210"/>
        <dbReference type="EC" id="2.7.7.2"/>
    </reaction>
</comment>
<evidence type="ECO:0000256" key="4">
    <source>
        <dbReference type="ARBA" id="ARBA00022630"/>
    </source>
</evidence>
<reference evidence="13" key="2">
    <citation type="journal article" date="2021" name="PeerJ">
        <title>Extensive microbial diversity within the chicken gut microbiome revealed by metagenomics and culture.</title>
        <authorList>
            <person name="Gilroy R."/>
            <person name="Ravi A."/>
            <person name="Getino M."/>
            <person name="Pursley I."/>
            <person name="Horton D.L."/>
            <person name="Alikhan N.F."/>
            <person name="Baker D."/>
            <person name="Gharbi K."/>
            <person name="Hall N."/>
            <person name="Watson M."/>
            <person name="Adriaenssens E.M."/>
            <person name="Foster-Nyarko E."/>
            <person name="Jarju S."/>
            <person name="Secka A."/>
            <person name="Antonio M."/>
            <person name="Oren A."/>
            <person name="Chaudhuri R.R."/>
            <person name="La Ragione R."/>
            <person name="Hildebrand F."/>
            <person name="Pallen M.J."/>
        </authorList>
    </citation>
    <scope>NUCLEOTIDE SEQUENCE</scope>
    <source>
        <strain evidence="13">ChiHcec3-11533</strain>
    </source>
</reference>
<dbReference type="PANTHER" id="PTHR22749">
    <property type="entry name" value="RIBOFLAVIN KINASE/FMN ADENYLYLTRANSFERASE"/>
    <property type="match status" value="1"/>
</dbReference>
<evidence type="ECO:0000313" key="14">
    <source>
        <dbReference type="Proteomes" id="UP000824072"/>
    </source>
</evidence>
<dbReference type="InterPro" id="IPR004821">
    <property type="entry name" value="Cyt_trans-like"/>
</dbReference>
<dbReference type="InterPro" id="IPR023468">
    <property type="entry name" value="Riboflavin_kinase"/>
</dbReference>
<dbReference type="AlphaFoldDB" id="A0A9D1IC28"/>
<name>A0A9D1IC28_9FIRM</name>
<dbReference type="SUPFAM" id="SSF52374">
    <property type="entry name" value="Nucleotidylyl transferase"/>
    <property type="match status" value="1"/>
</dbReference>
<dbReference type="FunFam" id="3.40.50.620:FF:000021">
    <property type="entry name" value="Riboflavin biosynthesis protein"/>
    <property type="match status" value="1"/>
</dbReference>
<keyword evidence="6" id="KW-0808">Transferase</keyword>
<evidence type="ECO:0000259" key="12">
    <source>
        <dbReference type="Pfam" id="PF06574"/>
    </source>
</evidence>
<comment type="similarity">
    <text evidence="2">Belongs to the RibF family.</text>
</comment>
<keyword evidence="10" id="KW-0067">ATP-binding</keyword>
<keyword evidence="4" id="KW-0285">Flavoprotein</keyword>
<evidence type="ECO:0000256" key="10">
    <source>
        <dbReference type="ARBA" id="ARBA00022840"/>
    </source>
</evidence>
<reference evidence="13" key="1">
    <citation type="submission" date="2020-10" db="EMBL/GenBank/DDBJ databases">
        <authorList>
            <person name="Gilroy R."/>
        </authorList>
    </citation>
    <scope>NUCLEOTIDE SEQUENCE</scope>
    <source>
        <strain evidence="13">ChiHcec3-11533</strain>
    </source>
</reference>
<dbReference type="CDD" id="cd02064">
    <property type="entry name" value="FAD_synthetase_N"/>
    <property type="match status" value="1"/>
</dbReference>
<dbReference type="GO" id="GO:0009398">
    <property type="term" value="P:FMN biosynthetic process"/>
    <property type="evidence" value="ECO:0007669"/>
    <property type="project" value="TreeGrafter"/>
</dbReference>
<evidence type="ECO:0000313" key="13">
    <source>
        <dbReference type="EMBL" id="HIU33412.1"/>
    </source>
</evidence>
<dbReference type="GO" id="GO:0005524">
    <property type="term" value="F:ATP binding"/>
    <property type="evidence" value="ECO:0007669"/>
    <property type="project" value="UniProtKB-KW"/>
</dbReference>
<dbReference type="NCBIfam" id="TIGR00125">
    <property type="entry name" value="cyt_tran_rel"/>
    <property type="match status" value="1"/>
</dbReference>
<sequence>MRVIYSPEEFSGRRSVLALGNFDGVHIGHAALIRRAVDIAGAQGAESVVCTFDRHPLAVLKPGSEPMELMSLEERLRRFEKLGADWAYVRPFTLALARTPAEEYLRELIRALRAVCVVVGENHRFGRDGGGDAALIRRVCVQMGVRAEIVPPVSVGGETVSSTRIRRLIAQGEREQAARLLG</sequence>
<evidence type="ECO:0000256" key="6">
    <source>
        <dbReference type="ARBA" id="ARBA00022679"/>
    </source>
</evidence>
<evidence type="ECO:0000256" key="11">
    <source>
        <dbReference type="ARBA" id="ARBA00049494"/>
    </source>
</evidence>
<evidence type="ECO:0000256" key="9">
    <source>
        <dbReference type="ARBA" id="ARBA00022827"/>
    </source>
</evidence>
<dbReference type="PANTHER" id="PTHR22749:SF6">
    <property type="entry name" value="RIBOFLAVIN KINASE"/>
    <property type="match status" value="1"/>
</dbReference>
<dbReference type="Gene3D" id="3.40.50.620">
    <property type="entry name" value="HUPs"/>
    <property type="match status" value="1"/>
</dbReference>
<evidence type="ECO:0000256" key="8">
    <source>
        <dbReference type="ARBA" id="ARBA00022741"/>
    </source>
</evidence>
<dbReference type="InterPro" id="IPR015864">
    <property type="entry name" value="FAD_synthase"/>
</dbReference>
<dbReference type="EC" id="2.7.7.2" evidence="3"/>
<evidence type="ECO:0000256" key="3">
    <source>
        <dbReference type="ARBA" id="ARBA00012393"/>
    </source>
</evidence>
<dbReference type="GO" id="GO:0008531">
    <property type="term" value="F:riboflavin kinase activity"/>
    <property type="evidence" value="ECO:0007669"/>
    <property type="project" value="TreeGrafter"/>
</dbReference>
<comment type="pathway">
    <text evidence="1">Cofactor biosynthesis; FAD biosynthesis; FAD from FMN: step 1/1.</text>
</comment>
<evidence type="ECO:0000256" key="5">
    <source>
        <dbReference type="ARBA" id="ARBA00022643"/>
    </source>
</evidence>
<evidence type="ECO:0000256" key="1">
    <source>
        <dbReference type="ARBA" id="ARBA00004726"/>
    </source>
</evidence>
<gene>
    <name evidence="13" type="ORF">IAB02_02490</name>
</gene>
<feature type="domain" description="FAD synthetase" evidence="12">
    <location>
        <begin position="13"/>
        <end position="164"/>
    </location>
</feature>
<dbReference type="EMBL" id="DVMU01000058">
    <property type="protein sequence ID" value="HIU33412.1"/>
    <property type="molecule type" value="Genomic_DNA"/>
</dbReference>
<dbReference type="Proteomes" id="UP000824072">
    <property type="component" value="Unassembled WGS sequence"/>
</dbReference>
<protein>
    <recommendedName>
        <fullName evidence="3">FAD synthase</fullName>
        <ecNumber evidence="3">2.7.7.2</ecNumber>
    </recommendedName>
</protein>
<keyword evidence="5" id="KW-0288">FMN</keyword>
<dbReference type="InterPro" id="IPR014729">
    <property type="entry name" value="Rossmann-like_a/b/a_fold"/>
</dbReference>
<keyword evidence="8" id="KW-0547">Nucleotide-binding</keyword>
<dbReference type="Pfam" id="PF06574">
    <property type="entry name" value="FAD_syn"/>
    <property type="match status" value="1"/>
</dbReference>